<sequence length="274" mass="30286">MNEILARYQQVKAAQEVAFIPFLVLGDPNPEVFLKLIQTIEPYSDFIELGIPFSDPIADGPTILSANHRALQSGSNYSNCFHLIQEVRKLTNKPLILLTYGNILGVEPHRKQTLDKFAQSGINGIIAADIPVEESQELLEEAREVEIDIIFLVTPTTHTERLSNIIGKAQGFIYLVAVKGITGARETILNETSSTIRRIISKLGTDRKIPVFVGFGISKPAHIQEIIQMGADGVIVGSALINQIEKNLDNPIAMFEQIEVFAQQMKNATKALRV</sequence>
<feature type="active site" description="Proton acceptor" evidence="9">
    <location>
        <position position="59"/>
    </location>
</feature>
<evidence type="ECO:0000256" key="6">
    <source>
        <dbReference type="ARBA" id="ARBA00023141"/>
    </source>
</evidence>
<protein>
    <recommendedName>
        <fullName evidence="9">Tryptophan synthase alpha chain</fullName>
        <ecNumber evidence="9">4.2.1.20</ecNumber>
    </recommendedName>
</protein>
<evidence type="ECO:0000256" key="3">
    <source>
        <dbReference type="ARBA" id="ARBA00011270"/>
    </source>
</evidence>
<comment type="catalytic activity">
    <reaction evidence="8 9">
        <text>(1S,2R)-1-C-(indol-3-yl)glycerol 3-phosphate + L-serine = D-glyceraldehyde 3-phosphate + L-tryptophan + H2O</text>
        <dbReference type="Rhea" id="RHEA:10532"/>
        <dbReference type="ChEBI" id="CHEBI:15377"/>
        <dbReference type="ChEBI" id="CHEBI:33384"/>
        <dbReference type="ChEBI" id="CHEBI:57912"/>
        <dbReference type="ChEBI" id="CHEBI:58866"/>
        <dbReference type="ChEBI" id="CHEBI:59776"/>
        <dbReference type="EC" id="4.2.1.20"/>
    </reaction>
</comment>
<keyword evidence="7 9" id="KW-0456">Lyase</keyword>
<reference evidence="11" key="1">
    <citation type="submission" date="2022-09" db="EMBL/GenBank/DDBJ databases">
        <title>Actin cytoskeleton and complex cell architecture in an #Asgard archaeon.</title>
        <authorList>
            <person name="Ponce Toledo R.I."/>
            <person name="Schleper C."/>
            <person name="Rodrigues Oliveira T."/>
            <person name="Wollweber F."/>
            <person name="Xu J."/>
            <person name="Rittmann S."/>
            <person name="Klingl A."/>
            <person name="Pilhofer M."/>
        </authorList>
    </citation>
    <scope>NUCLEOTIDE SEQUENCE</scope>
    <source>
        <strain evidence="11">B-35</strain>
    </source>
</reference>
<dbReference type="Proteomes" id="UP001208689">
    <property type="component" value="Chromosome"/>
</dbReference>
<comment type="pathway">
    <text evidence="2 9">Amino-acid biosynthesis; L-tryptophan biosynthesis; L-tryptophan from chorismate: step 5/5.</text>
</comment>
<gene>
    <name evidence="9" type="primary">trpA</name>
    <name evidence="11" type="ORF">NEF87_003322</name>
</gene>
<evidence type="ECO:0000256" key="4">
    <source>
        <dbReference type="ARBA" id="ARBA00022605"/>
    </source>
</evidence>
<dbReference type="PANTHER" id="PTHR43406">
    <property type="entry name" value="TRYPTOPHAN SYNTHASE, ALPHA CHAIN"/>
    <property type="match status" value="1"/>
</dbReference>
<dbReference type="GO" id="GO:0004834">
    <property type="term" value="F:tryptophan synthase activity"/>
    <property type="evidence" value="ECO:0007669"/>
    <property type="project" value="UniProtKB-EC"/>
</dbReference>
<evidence type="ECO:0000256" key="8">
    <source>
        <dbReference type="ARBA" id="ARBA00049047"/>
    </source>
</evidence>
<keyword evidence="5 9" id="KW-0822">Tryptophan biosynthesis</keyword>
<dbReference type="SUPFAM" id="SSF51366">
    <property type="entry name" value="Ribulose-phoshate binding barrel"/>
    <property type="match status" value="1"/>
</dbReference>
<comment type="subunit">
    <text evidence="3 9">Tetramer of two alpha and two beta chains.</text>
</comment>
<dbReference type="PROSITE" id="PS00167">
    <property type="entry name" value="TRP_SYNTHASE_ALPHA"/>
    <property type="match status" value="1"/>
</dbReference>
<dbReference type="PANTHER" id="PTHR43406:SF1">
    <property type="entry name" value="TRYPTOPHAN SYNTHASE ALPHA CHAIN, CHLOROPLASTIC"/>
    <property type="match status" value="1"/>
</dbReference>
<dbReference type="Gene3D" id="3.20.20.70">
    <property type="entry name" value="Aldolase class I"/>
    <property type="match status" value="1"/>
</dbReference>
<evidence type="ECO:0000256" key="1">
    <source>
        <dbReference type="ARBA" id="ARBA00003365"/>
    </source>
</evidence>
<evidence type="ECO:0000313" key="12">
    <source>
        <dbReference type="Proteomes" id="UP001208689"/>
    </source>
</evidence>
<dbReference type="EC" id="4.2.1.20" evidence="9"/>
<accession>A0ABY6HW05</accession>
<dbReference type="CDD" id="cd04724">
    <property type="entry name" value="Tryptophan_synthase_alpha"/>
    <property type="match status" value="1"/>
</dbReference>
<dbReference type="InterPro" id="IPR018204">
    <property type="entry name" value="Trp_synthase_alpha_AS"/>
</dbReference>
<keyword evidence="12" id="KW-1185">Reference proteome</keyword>
<dbReference type="EMBL" id="CP104013">
    <property type="protein sequence ID" value="UYP47037.1"/>
    <property type="molecule type" value="Genomic_DNA"/>
</dbReference>
<evidence type="ECO:0000256" key="10">
    <source>
        <dbReference type="RuleBase" id="RU003662"/>
    </source>
</evidence>
<feature type="active site" description="Proton acceptor" evidence="9">
    <location>
        <position position="48"/>
    </location>
</feature>
<keyword evidence="6 9" id="KW-0057">Aromatic amino acid biosynthesis</keyword>
<organism evidence="11 12">
    <name type="scientific">Candidatus Lokiarchaeum ossiferum</name>
    <dbReference type="NCBI Taxonomy" id="2951803"/>
    <lineage>
        <taxon>Archaea</taxon>
        <taxon>Promethearchaeati</taxon>
        <taxon>Promethearchaeota</taxon>
        <taxon>Promethearchaeia</taxon>
        <taxon>Promethearchaeales</taxon>
        <taxon>Promethearchaeaceae</taxon>
        <taxon>Candidatus Lokiarchaeum</taxon>
    </lineage>
</organism>
<dbReference type="NCBIfam" id="TIGR00262">
    <property type="entry name" value="trpA"/>
    <property type="match status" value="1"/>
</dbReference>
<evidence type="ECO:0000256" key="5">
    <source>
        <dbReference type="ARBA" id="ARBA00022822"/>
    </source>
</evidence>
<dbReference type="InterPro" id="IPR013785">
    <property type="entry name" value="Aldolase_TIM"/>
</dbReference>
<dbReference type="Pfam" id="PF00290">
    <property type="entry name" value="Trp_syntA"/>
    <property type="match status" value="1"/>
</dbReference>
<comment type="similarity">
    <text evidence="9 10">Belongs to the TrpA family.</text>
</comment>
<evidence type="ECO:0000313" key="11">
    <source>
        <dbReference type="EMBL" id="UYP47037.1"/>
    </source>
</evidence>
<dbReference type="InterPro" id="IPR002028">
    <property type="entry name" value="Trp_synthase_suA"/>
</dbReference>
<evidence type="ECO:0000256" key="9">
    <source>
        <dbReference type="HAMAP-Rule" id="MF_00131"/>
    </source>
</evidence>
<evidence type="ECO:0000256" key="2">
    <source>
        <dbReference type="ARBA" id="ARBA00004733"/>
    </source>
</evidence>
<evidence type="ECO:0000256" key="7">
    <source>
        <dbReference type="ARBA" id="ARBA00023239"/>
    </source>
</evidence>
<dbReference type="InterPro" id="IPR011060">
    <property type="entry name" value="RibuloseP-bd_barrel"/>
</dbReference>
<proteinExistence type="inferred from homology"/>
<dbReference type="HAMAP" id="MF_00131">
    <property type="entry name" value="Trp_synth_alpha"/>
    <property type="match status" value="1"/>
</dbReference>
<keyword evidence="4 9" id="KW-0028">Amino-acid biosynthesis</keyword>
<name>A0ABY6HW05_9ARCH</name>
<comment type="function">
    <text evidence="1 9">The alpha subunit is responsible for the aldol cleavage of indoleglycerol phosphate to indole and glyceraldehyde 3-phosphate.</text>
</comment>